<gene>
    <name evidence="1" type="ORF">UV06_C0001G0011</name>
</gene>
<dbReference type="SUPFAM" id="SSF53448">
    <property type="entry name" value="Nucleotide-diphospho-sugar transferases"/>
    <property type="match status" value="1"/>
</dbReference>
<protein>
    <recommendedName>
        <fullName evidence="3">Glycosyltransferase 2-like domain-containing protein</fullName>
    </recommendedName>
</protein>
<accession>A0A0G0Z3G3</accession>
<dbReference type="Gene3D" id="3.90.550.10">
    <property type="entry name" value="Spore Coat Polysaccharide Biosynthesis Protein SpsA, Chain A"/>
    <property type="match status" value="1"/>
</dbReference>
<organism evidence="1 2">
    <name type="scientific">Candidatus Collierbacteria bacterium GW2011_GWA2_42_17</name>
    <dbReference type="NCBI Taxonomy" id="1618378"/>
    <lineage>
        <taxon>Bacteria</taxon>
        <taxon>Candidatus Collieribacteriota</taxon>
    </lineage>
</organism>
<dbReference type="AlphaFoldDB" id="A0A0G0Z3G3"/>
<name>A0A0G0Z3G3_9BACT</name>
<evidence type="ECO:0008006" key="3">
    <source>
        <dbReference type="Google" id="ProtNLM"/>
    </source>
</evidence>
<reference evidence="1 2" key="1">
    <citation type="journal article" date="2015" name="Nature">
        <title>rRNA introns, odd ribosomes, and small enigmatic genomes across a large radiation of phyla.</title>
        <authorList>
            <person name="Brown C.T."/>
            <person name="Hug L.A."/>
            <person name="Thomas B.C."/>
            <person name="Sharon I."/>
            <person name="Castelle C.J."/>
            <person name="Singh A."/>
            <person name="Wilkins M.J."/>
            <person name="Williams K.H."/>
            <person name="Banfield J.F."/>
        </authorList>
    </citation>
    <scope>NUCLEOTIDE SEQUENCE [LARGE SCALE GENOMIC DNA]</scope>
</reference>
<sequence length="269" mass="32133">MLWVYYRYCPVERPEVRPKWFSKQLGLVSFAQSLKQYISSLRSNDVKWALYIDRFEELNSNENELLDKLLKEFDIKIVKLETKSNTKAYQYVLNEACLADDKDKILFVEDDYLWLPEAIQEMNRAMDTIQFVDYLTPYDHPVRYDFGYYGGADLPHWENRIFLNGNRHYRSQESTCMTFMTRGKIIKQDRNLHMIYSPEDKKCPSDRELFRRLQHLGGYTHNRDKRRLLLGPMPSLATHVHEPFLAPIIDWEKLANATKKEYQKLINSL</sequence>
<proteinExistence type="predicted"/>
<dbReference type="EMBL" id="LCDA01000001">
    <property type="protein sequence ID" value="KKS43277.1"/>
    <property type="molecule type" value="Genomic_DNA"/>
</dbReference>
<dbReference type="Proteomes" id="UP000033854">
    <property type="component" value="Unassembled WGS sequence"/>
</dbReference>
<dbReference type="InterPro" id="IPR029044">
    <property type="entry name" value="Nucleotide-diphossugar_trans"/>
</dbReference>
<evidence type="ECO:0000313" key="1">
    <source>
        <dbReference type="EMBL" id="KKS43277.1"/>
    </source>
</evidence>
<evidence type="ECO:0000313" key="2">
    <source>
        <dbReference type="Proteomes" id="UP000033854"/>
    </source>
</evidence>
<comment type="caution">
    <text evidence="1">The sequence shown here is derived from an EMBL/GenBank/DDBJ whole genome shotgun (WGS) entry which is preliminary data.</text>
</comment>
<dbReference type="CDD" id="cd00761">
    <property type="entry name" value="Glyco_tranf_GTA_type"/>
    <property type="match status" value="1"/>
</dbReference>